<dbReference type="OMA" id="EEMHGYI"/>
<dbReference type="Gene3D" id="1.10.287.1490">
    <property type="match status" value="1"/>
</dbReference>
<dbReference type="GO" id="GO:0005783">
    <property type="term" value="C:endoplasmic reticulum"/>
    <property type="evidence" value="ECO:0007669"/>
    <property type="project" value="TreeGrafter"/>
</dbReference>
<dbReference type="OrthoDB" id="74178at2759"/>
<dbReference type="PANTHER" id="PTHR46515:SF1">
    <property type="entry name" value="TATA ELEMENT MODULATORY FACTOR"/>
    <property type="match status" value="1"/>
</dbReference>
<feature type="coiled-coil region" evidence="1">
    <location>
        <begin position="292"/>
        <end position="454"/>
    </location>
</feature>
<feature type="compositionally biased region" description="Pro residues" evidence="2">
    <location>
        <begin position="56"/>
        <end position="68"/>
    </location>
</feature>
<name>T0QT62_SAPDV</name>
<dbReference type="GO" id="GO:0005794">
    <property type="term" value="C:Golgi apparatus"/>
    <property type="evidence" value="ECO:0007669"/>
    <property type="project" value="TreeGrafter"/>
</dbReference>
<evidence type="ECO:0000256" key="2">
    <source>
        <dbReference type="SAM" id="MobiDB-lite"/>
    </source>
</evidence>
<feature type="coiled-coil region" evidence="1">
    <location>
        <begin position="537"/>
        <end position="571"/>
    </location>
</feature>
<reference evidence="4 5" key="1">
    <citation type="submission" date="2012-04" db="EMBL/GenBank/DDBJ databases">
        <title>The Genome Sequence of Saprolegnia declina VS20.</title>
        <authorList>
            <consortium name="The Broad Institute Genome Sequencing Platform"/>
            <person name="Russ C."/>
            <person name="Nusbaum C."/>
            <person name="Tyler B."/>
            <person name="van West P."/>
            <person name="Dieguez-Uribeondo J."/>
            <person name="de Bruijn I."/>
            <person name="Tripathy S."/>
            <person name="Jiang R."/>
            <person name="Young S.K."/>
            <person name="Zeng Q."/>
            <person name="Gargeya S."/>
            <person name="Fitzgerald M."/>
            <person name="Haas B."/>
            <person name="Abouelleil A."/>
            <person name="Alvarado L."/>
            <person name="Arachchi H.M."/>
            <person name="Berlin A."/>
            <person name="Chapman S.B."/>
            <person name="Goldberg J."/>
            <person name="Griggs A."/>
            <person name="Gujja S."/>
            <person name="Hansen M."/>
            <person name="Howarth C."/>
            <person name="Imamovic A."/>
            <person name="Larimer J."/>
            <person name="McCowen C."/>
            <person name="Montmayeur A."/>
            <person name="Murphy C."/>
            <person name="Neiman D."/>
            <person name="Pearson M."/>
            <person name="Priest M."/>
            <person name="Roberts A."/>
            <person name="Saif S."/>
            <person name="Shea T."/>
            <person name="Sisk P."/>
            <person name="Sykes S."/>
            <person name="Wortman J."/>
            <person name="Nusbaum C."/>
            <person name="Birren B."/>
        </authorList>
    </citation>
    <scope>NUCLEOTIDE SEQUENCE [LARGE SCALE GENOMIC DNA]</scope>
    <source>
        <strain evidence="4 5">VS20</strain>
    </source>
</reference>
<dbReference type="eggNOG" id="KOG4673">
    <property type="taxonomic scope" value="Eukaryota"/>
</dbReference>
<dbReference type="InParanoid" id="T0QT62"/>
<dbReference type="InterPro" id="IPR052602">
    <property type="entry name" value="Growth_transcription_reg"/>
</dbReference>
<dbReference type="GeneID" id="19946153"/>
<dbReference type="PANTHER" id="PTHR46515">
    <property type="entry name" value="TATA ELEMENT MODULATORY FACTOR TMF1"/>
    <property type="match status" value="1"/>
</dbReference>
<evidence type="ECO:0000259" key="3">
    <source>
        <dbReference type="Pfam" id="PF12325"/>
    </source>
</evidence>
<protein>
    <recommendedName>
        <fullName evidence="3">TATA element modulatory factor 1 TATA binding domain-containing protein</fullName>
    </recommendedName>
</protein>
<feature type="domain" description="TATA element modulatory factor 1 TATA binding" evidence="3">
    <location>
        <begin position="660"/>
        <end position="772"/>
    </location>
</feature>
<gene>
    <name evidence="4" type="ORF">SDRG_05426</name>
</gene>
<keyword evidence="5" id="KW-1185">Reference proteome</keyword>
<dbReference type="AlphaFoldDB" id="T0QT62"/>
<dbReference type="STRING" id="1156394.T0QT62"/>
<organism evidence="4 5">
    <name type="scientific">Saprolegnia diclina (strain VS20)</name>
    <dbReference type="NCBI Taxonomy" id="1156394"/>
    <lineage>
        <taxon>Eukaryota</taxon>
        <taxon>Sar</taxon>
        <taxon>Stramenopiles</taxon>
        <taxon>Oomycota</taxon>
        <taxon>Saprolegniomycetes</taxon>
        <taxon>Saprolegniales</taxon>
        <taxon>Saprolegniaceae</taxon>
        <taxon>Saprolegnia</taxon>
    </lineage>
</organism>
<feature type="region of interest" description="Disordered" evidence="2">
    <location>
        <begin position="32"/>
        <end position="169"/>
    </location>
</feature>
<accession>T0QT62</accession>
<dbReference type="VEuPathDB" id="FungiDB:SDRG_05426"/>
<keyword evidence="1" id="KW-0175">Coiled coil</keyword>
<feature type="compositionally biased region" description="Low complexity" evidence="2">
    <location>
        <begin position="228"/>
        <end position="238"/>
    </location>
</feature>
<evidence type="ECO:0000313" key="4">
    <source>
        <dbReference type="EMBL" id="EQC37200.1"/>
    </source>
</evidence>
<feature type="region of interest" description="Disordered" evidence="2">
    <location>
        <begin position="194"/>
        <end position="242"/>
    </location>
</feature>
<evidence type="ECO:0000256" key="1">
    <source>
        <dbReference type="SAM" id="Coils"/>
    </source>
</evidence>
<proteinExistence type="predicted"/>
<dbReference type="Pfam" id="PF12325">
    <property type="entry name" value="TMF_TATA_bd"/>
    <property type="match status" value="1"/>
</dbReference>
<dbReference type="Proteomes" id="UP000030762">
    <property type="component" value="Unassembled WGS sequence"/>
</dbReference>
<feature type="compositionally biased region" description="Polar residues" evidence="2">
    <location>
        <begin position="74"/>
        <end position="88"/>
    </location>
</feature>
<sequence>MAWFASKVNLSTIVSQGLEHVHKLKDDVEKQFDDAVANGKPAPRASPQRSTGMTPPLHPAPAPSPPRSNPTSAQHQATTANNFAKTSIPTPPRSSDGNKKPLNFFSEWNLGPSSHHEKRSVAVKSPSVTFPSTKPAAPVAQMSPVRPEISSPPPPTPPTTEKRGDDMTSEDATNAAALDYIKAHSTPIQVASVTLPPTTSEEKPEDGSSLSIGSSVSTVLTDGDERPSSTSSLTPSSTEDSAAMEALQAELSKTQALLTERENQLLSASAKMTKLMDELDAAKSAASSDAVVAQLQDALHEKEEQLSQLLDEGQALSVKQGQYEARLRTLRKDNNDLLDEHAQTVAALETTQAKWETARSHLVQAEDERKVTHAKLQQLQAQSDELRATLAALETANVRVQELEAQQAQWAADKVALEASQSAVADNGMLESTLVEMQKRVAAVERDAARREELWRTEIASWKKRYQDTVLRMDSLAEETTGATQPLLRQLSQLQQEHQQRELFWRTFQQSADVQLQTSTLNCRNLEAQLASEVATRRGLEEHIQTWQSQIHAVQQQLEQATARITTLEVDEAAHLEELTRLKSYITALEAEKAAAATHSNNDTNAVIAALTTDLARAKAQESTYLAQVRQLEQQVADRSRPSYRERKSSAELLVSERASATTGDVSLVEWHQLQQKVRLRESEAALLKQQVDELEAVKAASGQAIATLQQQNAALETSAAELASTKAALETVTVRQNVLLELLGEKEEQLDELETEFRECKQLYQRQIDTLTRDRV</sequence>
<dbReference type="EMBL" id="JH767145">
    <property type="protein sequence ID" value="EQC37200.1"/>
    <property type="molecule type" value="Genomic_DNA"/>
</dbReference>
<dbReference type="InterPro" id="IPR022091">
    <property type="entry name" value="TMF_TATA-bd"/>
</dbReference>
<feature type="compositionally biased region" description="Low complexity" evidence="2">
    <location>
        <begin position="207"/>
        <end position="221"/>
    </location>
</feature>
<feature type="coiled-coil region" evidence="1">
    <location>
        <begin position="678"/>
        <end position="771"/>
    </location>
</feature>
<evidence type="ECO:0000313" key="5">
    <source>
        <dbReference type="Proteomes" id="UP000030762"/>
    </source>
</evidence>
<dbReference type="RefSeq" id="XP_008609362.1">
    <property type="nucleotide sequence ID" value="XM_008611140.1"/>
</dbReference>